<evidence type="ECO:0000313" key="5">
    <source>
        <dbReference type="RefSeq" id="XP_060541788.1"/>
    </source>
</evidence>
<evidence type="ECO:0000313" key="6">
    <source>
        <dbReference type="RefSeq" id="XP_060541789.1"/>
    </source>
</evidence>
<gene>
    <name evidence="5 6 7" type="primary">CMC1</name>
</gene>
<organism evidence="4 7">
    <name type="scientific">Pantherophis guttatus</name>
    <name type="common">Corn snake</name>
    <name type="synonym">Elaphe guttata</name>
    <dbReference type="NCBI Taxonomy" id="94885"/>
    <lineage>
        <taxon>Eukaryota</taxon>
        <taxon>Metazoa</taxon>
        <taxon>Chordata</taxon>
        <taxon>Craniata</taxon>
        <taxon>Vertebrata</taxon>
        <taxon>Euteleostomi</taxon>
        <taxon>Lepidosauria</taxon>
        <taxon>Squamata</taxon>
        <taxon>Bifurcata</taxon>
        <taxon>Unidentata</taxon>
        <taxon>Episquamata</taxon>
        <taxon>Toxicofera</taxon>
        <taxon>Serpentes</taxon>
        <taxon>Colubroidea</taxon>
        <taxon>Colubridae</taxon>
        <taxon>Colubrinae</taxon>
        <taxon>Pantherophis</taxon>
    </lineage>
</organism>
<sequence>METAWKDGLMVDRTTWFEVLGKKEHMGEPKLRHVEKDILIPKIMKDKAKELCSEQVKDFTKCCKDTGFLMVVKCQKENKLLKDCLTGHYSDPAFYEECKAEYLKTREEHRAAQDVPHQKHSTST</sequence>
<dbReference type="GeneID" id="117656080"/>
<name>A0ABM3Z085_PANGU</name>
<evidence type="ECO:0000313" key="7">
    <source>
        <dbReference type="RefSeq" id="XP_060541790.1"/>
    </source>
</evidence>
<dbReference type="RefSeq" id="XP_060541790.1">
    <property type="nucleotide sequence ID" value="XM_060685807.1"/>
</dbReference>
<dbReference type="InterPro" id="IPR013892">
    <property type="entry name" value="Cyt_c_biogenesis_Cmc1-like"/>
</dbReference>
<keyword evidence="2" id="KW-1015">Disulfide bond</keyword>
<protein>
    <recommendedName>
        <fullName evidence="3">COX assembly mitochondrial protein</fullName>
    </recommendedName>
</protein>
<dbReference type="Proteomes" id="UP001652622">
    <property type="component" value="Unplaced"/>
</dbReference>
<reference evidence="5 6" key="1">
    <citation type="submission" date="2025-05" db="UniProtKB">
        <authorList>
            <consortium name="RefSeq"/>
        </authorList>
    </citation>
    <scope>IDENTIFICATION</scope>
    <source>
        <tissue evidence="5 6">Blood</tissue>
    </source>
</reference>
<evidence type="ECO:0000256" key="2">
    <source>
        <dbReference type="ARBA" id="ARBA00023157"/>
    </source>
</evidence>
<dbReference type="Pfam" id="PF08583">
    <property type="entry name" value="Cmc1"/>
    <property type="match status" value="1"/>
</dbReference>
<dbReference type="RefSeq" id="XP_060541788.1">
    <property type="nucleotide sequence ID" value="XM_060685805.1"/>
</dbReference>
<keyword evidence="3" id="KW-0496">Mitochondrion</keyword>
<dbReference type="RefSeq" id="XP_060541789.1">
    <property type="nucleotide sequence ID" value="XM_060685806.1"/>
</dbReference>
<proteinExistence type="inferred from homology"/>
<dbReference type="PROSITE" id="PS51808">
    <property type="entry name" value="CHCH"/>
    <property type="match status" value="1"/>
</dbReference>
<keyword evidence="4" id="KW-1185">Reference proteome</keyword>
<comment type="subcellular location">
    <subcellularLocation>
        <location evidence="3">Mitochondrion</location>
    </subcellularLocation>
</comment>
<comment type="similarity">
    <text evidence="1 3">Belongs to the CMC family.</text>
</comment>
<dbReference type="PANTHER" id="PTHR22977:SF5">
    <property type="entry name" value="COX ASSEMBLY MITOCHONDRIAL PROTEIN HOMOLOG"/>
    <property type="match status" value="1"/>
</dbReference>
<evidence type="ECO:0000256" key="1">
    <source>
        <dbReference type="ARBA" id="ARBA00007347"/>
    </source>
</evidence>
<evidence type="ECO:0000313" key="4">
    <source>
        <dbReference type="Proteomes" id="UP001652622"/>
    </source>
</evidence>
<evidence type="ECO:0000256" key="3">
    <source>
        <dbReference type="RuleBase" id="RU364104"/>
    </source>
</evidence>
<dbReference type="PANTHER" id="PTHR22977">
    <property type="entry name" value="COX ASSEMBLY MITOCHONDRIAL PROTEIN"/>
    <property type="match status" value="1"/>
</dbReference>
<accession>A0ABM3Z085</accession>